<dbReference type="PROSITE" id="PS50231">
    <property type="entry name" value="RICIN_B_LECTIN"/>
    <property type="match status" value="1"/>
</dbReference>
<dbReference type="AlphaFoldDB" id="A0A914XMH8"/>
<evidence type="ECO:0000256" key="2">
    <source>
        <dbReference type="ARBA" id="ARBA00022734"/>
    </source>
</evidence>
<dbReference type="Gene3D" id="2.80.10.50">
    <property type="match status" value="1"/>
</dbReference>
<dbReference type="GO" id="GO:0005794">
    <property type="term" value="C:Golgi apparatus"/>
    <property type="evidence" value="ECO:0007669"/>
    <property type="project" value="TreeGrafter"/>
</dbReference>
<dbReference type="Gene3D" id="1.10.8.460">
    <property type="entry name" value="ppGaNTase-T1 linker domain-like"/>
    <property type="match status" value="1"/>
</dbReference>
<dbReference type="SUPFAM" id="SSF50370">
    <property type="entry name" value="Ricin B-like lectins"/>
    <property type="match status" value="1"/>
</dbReference>
<dbReference type="GO" id="GO:0030246">
    <property type="term" value="F:carbohydrate binding"/>
    <property type="evidence" value="ECO:0007669"/>
    <property type="project" value="UniProtKB-KW"/>
</dbReference>
<dbReference type="PANTHER" id="PTHR11675:SF43">
    <property type="entry name" value="POLYPEPTIDE N-ACETYLGALACTOSAMINYLTRANSFERASE 1"/>
    <property type="match status" value="1"/>
</dbReference>
<keyword evidence="2" id="KW-0430">Lectin</keyword>
<evidence type="ECO:0000313" key="7">
    <source>
        <dbReference type="WBParaSite" id="PSAMB.scaffold955size38147.g9927.t1"/>
    </source>
</evidence>
<name>A0A914XMH8_9BILA</name>
<dbReference type="GO" id="GO:0006493">
    <property type="term" value="P:protein O-linked glycosylation"/>
    <property type="evidence" value="ECO:0007669"/>
    <property type="project" value="TreeGrafter"/>
</dbReference>
<keyword evidence="4" id="KW-0464">Manganese</keyword>
<dbReference type="SMART" id="SM00458">
    <property type="entry name" value="RICIN"/>
    <property type="match status" value="1"/>
</dbReference>
<dbReference type="Pfam" id="PF00652">
    <property type="entry name" value="Ricin_B_lectin"/>
    <property type="match status" value="1"/>
</dbReference>
<dbReference type="WBParaSite" id="PSAMB.scaffold955size38147.g9927.t1">
    <property type="protein sequence ID" value="PSAMB.scaffold955size38147.g9927.t1"/>
    <property type="gene ID" value="PSAMB.scaffold955size38147.g9927"/>
</dbReference>
<dbReference type="InterPro" id="IPR000772">
    <property type="entry name" value="Ricin_B_lectin"/>
</dbReference>
<proteinExistence type="predicted"/>
<organism evidence="6 7">
    <name type="scientific">Plectus sambesii</name>
    <dbReference type="NCBI Taxonomy" id="2011161"/>
    <lineage>
        <taxon>Eukaryota</taxon>
        <taxon>Metazoa</taxon>
        <taxon>Ecdysozoa</taxon>
        <taxon>Nematoda</taxon>
        <taxon>Chromadorea</taxon>
        <taxon>Plectida</taxon>
        <taxon>Plectina</taxon>
        <taxon>Plectoidea</taxon>
        <taxon>Plectidae</taxon>
        <taxon>Plectus</taxon>
    </lineage>
</organism>
<dbReference type="PANTHER" id="PTHR11675">
    <property type="entry name" value="N-ACETYLGALACTOSAMINYLTRANSFERASE"/>
    <property type="match status" value="1"/>
</dbReference>
<evidence type="ECO:0000256" key="1">
    <source>
        <dbReference type="ARBA" id="ARBA00001936"/>
    </source>
</evidence>
<evidence type="ECO:0000259" key="5">
    <source>
        <dbReference type="SMART" id="SM00458"/>
    </source>
</evidence>
<dbReference type="Proteomes" id="UP000887566">
    <property type="component" value="Unplaced"/>
</dbReference>
<comment type="cofactor">
    <cofactor evidence="1">
        <name>Mn(2+)</name>
        <dbReference type="ChEBI" id="CHEBI:29035"/>
    </cofactor>
</comment>
<evidence type="ECO:0000256" key="3">
    <source>
        <dbReference type="ARBA" id="ARBA00023157"/>
    </source>
</evidence>
<dbReference type="InterPro" id="IPR035992">
    <property type="entry name" value="Ricin_B-like_lectins"/>
</dbReference>
<evidence type="ECO:0000256" key="4">
    <source>
        <dbReference type="ARBA" id="ARBA00023211"/>
    </source>
</evidence>
<dbReference type="CDD" id="cd23459">
    <property type="entry name" value="beta-trefoil_Ricin_Pgant1-like"/>
    <property type="match status" value="1"/>
</dbReference>
<evidence type="ECO:0000313" key="6">
    <source>
        <dbReference type="Proteomes" id="UP000887566"/>
    </source>
</evidence>
<protein>
    <submittedName>
        <fullName evidence="7">Ricin B lectin domain-containing protein</fullName>
    </submittedName>
</protein>
<keyword evidence="3" id="KW-1015">Disulfide bond</keyword>
<sequence length="199" mass="22682">MDDYKRLYYIHRVDLKDKDVGDLTERKELRKRLKCHDFKWYLDNIIPEKFVPDENVHAFGSVRNPATGLCLDTLQRDEKSTINLGVFGCQSGGSSSQVFSLSNKDELRREETCADSVERRDGIGKANVRMIHCTGAMASQAWKHIKNKQLVHSHTSLCMDAEGLKNGDDVMLKTCDSNKLMILYSAIHQWLLAHCPLVV</sequence>
<reference evidence="7" key="1">
    <citation type="submission" date="2022-11" db="UniProtKB">
        <authorList>
            <consortium name="WormBaseParasite"/>
        </authorList>
    </citation>
    <scope>IDENTIFICATION</scope>
</reference>
<keyword evidence="6" id="KW-1185">Reference proteome</keyword>
<feature type="domain" description="Ricin B lectin" evidence="5">
    <location>
        <begin position="56"/>
        <end position="184"/>
    </location>
</feature>
<accession>A0A914XMH8</accession>
<dbReference type="GO" id="GO:0004653">
    <property type="term" value="F:polypeptide N-acetylgalactosaminyltransferase activity"/>
    <property type="evidence" value="ECO:0007669"/>
    <property type="project" value="TreeGrafter"/>
</dbReference>